<keyword evidence="6" id="KW-1133">Transmembrane helix</keyword>
<dbReference type="RefSeq" id="XP_026677812.1">
    <property type="nucleotide sequence ID" value="XM_026822011.1"/>
</dbReference>
<organism evidence="12 13">
    <name type="scientific">Diaphorina citri</name>
    <name type="common">Asian citrus psyllid</name>
    <dbReference type="NCBI Taxonomy" id="121845"/>
    <lineage>
        <taxon>Eukaryota</taxon>
        <taxon>Metazoa</taxon>
        <taxon>Ecdysozoa</taxon>
        <taxon>Arthropoda</taxon>
        <taxon>Hexapoda</taxon>
        <taxon>Insecta</taxon>
        <taxon>Pterygota</taxon>
        <taxon>Neoptera</taxon>
        <taxon>Paraneoptera</taxon>
        <taxon>Hemiptera</taxon>
        <taxon>Sternorrhyncha</taxon>
        <taxon>Psylloidea</taxon>
        <taxon>Psyllidae</taxon>
        <taxon>Diaphorininae</taxon>
        <taxon>Diaphorina</taxon>
    </lineage>
</organism>
<keyword evidence="8" id="KW-0325">Glycoprotein</keyword>
<dbReference type="InterPro" id="IPR015919">
    <property type="entry name" value="Cadherin-like_sf"/>
</dbReference>
<dbReference type="Pfam" id="PF00028">
    <property type="entry name" value="Cadherin"/>
    <property type="match status" value="10"/>
</dbReference>
<feature type="domain" description="Cadherin" evidence="11">
    <location>
        <begin position="1073"/>
        <end position="1181"/>
    </location>
</feature>
<dbReference type="InterPro" id="IPR020894">
    <property type="entry name" value="Cadherin_CS"/>
</dbReference>
<evidence type="ECO:0000256" key="10">
    <source>
        <dbReference type="SAM" id="SignalP"/>
    </source>
</evidence>
<feature type="domain" description="Cadherin" evidence="11">
    <location>
        <begin position="594"/>
        <end position="702"/>
    </location>
</feature>
<dbReference type="CTD" id="42006"/>
<keyword evidence="12" id="KW-1185">Reference proteome</keyword>
<proteinExistence type="predicted"/>
<feature type="signal peptide" evidence="10">
    <location>
        <begin position="1"/>
        <end position="22"/>
    </location>
</feature>
<feature type="domain" description="Cadherin" evidence="11">
    <location>
        <begin position="699"/>
        <end position="810"/>
    </location>
</feature>
<feature type="domain" description="Cadherin" evidence="11">
    <location>
        <begin position="811"/>
        <end position="917"/>
    </location>
</feature>
<dbReference type="Gene3D" id="2.60.40.60">
    <property type="entry name" value="Cadherins"/>
    <property type="match status" value="13"/>
</dbReference>
<reference evidence="13 14" key="1">
    <citation type="submission" date="2025-04" db="UniProtKB">
        <authorList>
            <consortium name="RefSeq"/>
        </authorList>
    </citation>
    <scope>IDENTIFICATION</scope>
</reference>
<dbReference type="SMART" id="SM00112">
    <property type="entry name" value="CA"/>
    <property type="match status" value="11"/>
</dbReference>
<dbReference type="GO" id="GO:0007156">
    <property type="term" value="P:homophilic cell adhesion via plasma membrane adhesion molecules"/>
    <property type="evidence" value="ECO:0007669"/>
    <property type="project" value="InterPro"/>
</dbReference>
<evidence type="ECO:0000259" key="11">
    <source>
        <dbReference type="PROSITE" id="PS50268"/>
    </source>
</evidence>
<evidence type="ECO:0000256" key="8">
    <source>
        <dbReference type="ARBA" id="ARBA00023180"/>
    </source>
</evidence>
<evidence type="ECO:0000313" key="13">
    <source>
        <dbReference type="RefSeq" id="XP_026677812.1"/>
    </source>
</evidence>
<dbReference type="GO" id="GO:0005509">
    <property type="term" value="F:calcium ion binding"/>
    <property type="evidence" value="ECO:0007669"/>
    <property type="project" value="UniProtKB-UniRule"/>
</dbReference>
<feature type="domain" description="Cadherin" evidence="11">
    <location>
        <begin position="279"/>
        <end position="364"/>
    </location>
</feature>
<feature type="chain" id="PRO_5044597825" evidence="10">
    <location>
        <begin position="23"/>
        <end position="1598"/>
    </location>
</feature>
<feature type="domain" description="Cadherin" evidence="11">
    <location>
        <begin position="1208"/>
        <end position="1320"/>
    </location>
</feature>
<dbReference type="RefSeq" id="XP_026677813.1">
    <property type="nucleotide sequence ID" value="XM_026822012.1"/>
</dbReference>
<evidence type="ECO:0000256" key="6">
    <source>
        <dbReference type="ARBA" id="ARBA00022989"/>
    </source>
</evidence>
<keyword evidence="5" id="KW-0130">Cell adhesion</keyword>
<feature type="domain" description="Cadherin" evidence="11">
    <location>
        <begin position="76"/>
        <end position="138"/>
    </location>
</feature>
<dbReference type="CDD" id="cd11304">
    <property type="entry name" value="Cadherin_repeat"/>
    <property type="match status" value="13"/>
</dbReference>
<feature type="domain" description="Cadherin" evidence="11">
    <location>
        <begin position="365"/>
        <end position="476"/>
    </location>
</feature>
<evidence type="ECO:0000256" key="3">
    <source>
        <dbReference type="ARBA" id="ARBA00022737"/>
    </source>
</evidence>
<dbReference type="FunFam" id="2.60.40.60:FF:000092">
    <property type="entry name" value="Protocadherin 8"/>
    <property type="match status" value="2"/>
</dbReference>
<dbReference type="KEGG" id="dci:103507056"/>
<feature type="domain" description="Cadherin" evidence="11">
    <location>
        <begin position="1445"/>
        <end position="1560"/>
    </location>
</feature>
<evidence type="ECO:0000256" key="4">
    <source>
        <dbReference type="ARBA" id="ARBA00022837"/>
    </source>
</evidence>
<evidence type="ECO:0000256" key="9">
    <source>
        <dbReference type="PROSITE-ProRule" id="PRU00043"/>
    </source>
</evidence>
<gene>
    <name evidence="13 14" type="primary">LOC103507056</name>
</gene>
<evidence type="ECO:0000313" key="12">
    <source>
        <dbReference type="Proteomes" id="UP000079169"/>
    </source>
</evidence>
<evidence type="ECO:0000256" key="5">
    <source>
        <dbReference type="ARBA" id="ARBA00022889"/>
    </source>
</evidence>
<protein>
    <submittedName>
        <fullName evidence="13 14">Cadherin-89D</fullName>
    </submittedName>
</protein>
<accession>A0A3Q0INJ7</accession>
<dbReference type="PANTHER" id="PTHR24026">
    <property type="entry name" value="FAT ATYPICAL CADHERIN-RELATED"/>
    <property type="match status" value="1"/>
</dbReference>
<keyword evidence="2" id="KW-0812">Transmembrane</keyword>
<dbReference type="PRINTS" id="PR00205">
    <property type="entry name" value="CADHERIN"/>
</dbReference>
<dbReference type="FunFam" id="2.60.40.60:FF:000015">
    <property type="entry name" value="FAT atypical cadherin 1"/>
    <property type="match status" value="1"/>
</dbReference>
<evidence type="ECO:0000256" key="2">
    <source>
        <dbReference type="ARBA" id="ARBA00022692"/>
    </source>
</evidence>
<dbReference type="PROSITE" id="PS00232">
    <property type="entry name" value="CADHERIN_1"/>
    <property type="match status" value="7"/>
</dbReference>
<feature type="domain" description="Cadherin" evidence="11">
    <location>
        <begin position="1321"/>
        <end position="1442"/>
    </location>
</feature>
<feature type="domain" description="Cadherin" evidence="11">
    <location>
        <begin position="139"/>
        <end position="249"/>
    </location>
</feature>
<keyword evidence="7" id="KW-0472">Membrane</keyword>
<dbReference type="PANTHER" id="PTHR24026:SF136">
    <property type="entry name" value="PROTOCADHERIN-23"/>
    <property type="match status" value="1"/>
</dbReference>
<dbReference type="FunFam" id="2.60.40.60:FF:000266">
    <property type="entry name" value="Cadherin 23"/>
    <property type="match status" value="1"/>
</dbReference>
<dbReference type="InterPro" id="IPR002126">
    <property type="entry name" value="Cadherin-like_dom"/>
</dbReference>
<feature type="domain" description="Cadherin" evidence="11">
    <location>
        <begin position="959"/>
        <end position="1072"/>
    </location>
</feature>
<dbReference type="Proteomes" id="UP000079169">
    <property type="component" value="Unplaced"/>
</dbReference>
<dbReference type="PROSITE" id="PS50268">
    <property type="entry name" value="CADHERIN_2"/>
    <property type="match status" value="13"/>
</dbReference>
<dbReference type="GO" id="GO:0005886">
    <property type="term" value="C:plasma membrane"/>
    <property type="evidence" value="ECO:0007669"/>
    <property type="project" value="InterPro"/>
</dbReference>
<dbReference type="GeneID" id="103507056"/>
<evidence type="ECO:0000313" key="14">
    <source>
        <dbReference type="RefSeq" id="XP_026677813.1"/>
    </source>
</evidence>
<keyword evidence="10" id="KW-0732">Signal</keyword>
<feature type="domain" description="Cadherin" evidence="11">
    <location>
        <begin position="478"/>
        <end position="593"/>
    </location>
</feature>
<keyword evidence="3" id="KW-0677">Repeat</keyword>
<name>A0A3Q0INJ7_DIACI</name>
<evidence type="ECO:0000256" key="7">
    <source>
        <dbReference type="ARBA" id="ARBA00023136"/>
    </source>
</evidence>
<keyword evidence="4 9" id="KW-0106">Calcium</keyword>
<dbReference type="PaxDb" id="121845-A0A3Q0INJ7"/>
<sequence length="1598" mass="177674">MAKCIELILVLVSTICISSCRGCQFYPLGEYLRFVRVPESLPVGGEVIQLDVYPRKNLILQPVDKPEDIDFFKFRTVNRTTVSVRLAKSLEDLVDSPNPQNVLKFRLVCEYEDSGDTVSSYLSVTVYIEDVNDHSPIFLDAPYKVSVDELTPTGLTIFKGIQAVDKDKPNTPNSDVQYSIIGGNDKGKFTLENNNHKAALVLKKPLDYEAGDTQFLLVLLATDRGNPPRNATTAIKINVNDNDDLNPKFSRDVYSAQIPEFYPITGHKIHQEIKFDPPIMAEDQDKGINTTLRYDIASGNDKHLFSIDPTNGSLYLDRELDLDVLTNNLFNLQIQASQLDNPLKVGMARVEIELLDINDNQPQFEVDIYNISIVENLPNGFSVLQVSATDLDQGPNAEFVYHLVDPHQAFSIDGKTGWLTVRNQAKLDREAKPTLSMRVFAREKLPSVMKTTLDAQDSFVAVEVTLLDANDNNPVFFPSNIYEFTITSDKPIGTIIGKVEARDPDLGRNGMVLYELQKNNRTRSSIFSVDSQSGQIMIANAPVPIGKHSLFIEASDQPVNPSERRFSLAVVTVECQTPAVQATKKMAVQAPIFVGAPYEFWVGSEVPIGTSVGQLKITEDAAVESILNYDLLHSYHEGVPFAVEERTGTITVIDSPTKYPRSLYEFEGVVTDGKNLNLLTNVTIHVVENDPTTVFRRNEPILLKFRVRENLSGAFVGQLFPKATNTSGDNAMANKLRNFKFTIANQADVKDLFAISQDGTLYTHKGLDREVRDAYMLTIIAENTRIGARGGGLFQAVISVEDENDNAPQFEYTRYEGRVKEHAVAGTEVALDNHIIAKDIDIGSNAQFTINLIGEGSQFFTVDQKTGRLYLSQHAVLDRERKDVYNLKLVARDKGNLSSEALLKIQIEDINDHRPKFIEAKVSSIEGVDMARSEMEATSILVLLKNQSFPNVKKYTKPHALLPTVYVPENIPIGTVFLKVTASDEDIEENGKITYAVASETYIPHAGVPHLKPYLKNHFEVHPVSGEISVAGFLPAESEFRLNITATDAGGLSTFIVAPVFVNDINDNAPVFEKPSYEFRIAEGSYEDYVVGQISATDADFGENGNITYTILQKREDFSQMPLSIKKDGSLIVHGELDRELKSVYSFRVLAQDNGPLNNRLRATVDVELKVLDINDNAPAFYNYDLTLTVKKSELVDKLPNEPEESVTVPVYYTSVVENSNIGGPIGRVFANDSDLTTNGNGVFLFSIKKRKSQKDLFVIDSKEGIVTALGALDYEEQPMHNITIVAYDLGGPSMSSTALMIVNVVDVPEPQEENPTPMFAHRYYELEVEENCIVPLELLALNVSDEHRDKLGNMKFSIAPNEHNEFFTVDPYNGSLYLVVSPDREQIGELTVTVRVDKISRRGKTLQMIYPLGPESLNNLGPNEVKIIVRVLDANDNGPRFVGNGRPIVAAIPSSATYGFPIAKLHARDADAGINAEIRYEIMSRESDDTHKFTIDPLTGQLRAVVAFSRDAGKVFGFDVKATDRRGAEDGRYSIANVFVFVLDEHKKLVMVIGAKPTQVEQNLANITTVLSNITGFDVRIRKLEPHLDLENEEVYM</sequence>
<evidence type="ECO:0000256" key="1">
    <source>
        <dbReference type="ARBA" id="ARBA00004370"/>
    </source>
</evidence>
<comment type="subcellular location">
    <subcellularLocation>
        <location evidence="1">Membrane</location>
    </subcellularLocation>
</comment>
<dbReference type="SUPFAM" id="SSF49313">
    <property type="entry name" value="Cadherin-like"/>
    <property type="match status" value="12"/>
</dbReference>
<dbReference type="STRING" id="121845.A0A3Q0INJ7"/>
<dbReference type="FunFam" id="2.60.40.60:FF:000104">
    <property type="entry name" value="cadherin-23 isoform X1"/>
    <property type="match status" value="1"/>
</dbReference>